<protein>
    <submittedName>
        <fullName evidence="2">Uncharacterized protein</fullName>
    </submittedName>
</protein>
<proteinExistence type="predicted"/>
<feature type="region of interest" description="Disordered" evidence="1">
    <location>
        <begin position="97"/>
        <end position="191"/>
    </location>
</feature>
<reference evidence="2" key="2">
    <citation type="submission" date="2015-07" db="EMBL/GenBank/DDBJ databases">
        <authorList>
            <person name="Noorani M."/>
        </authorList>
    </citation>
    <scope>NUCLEOTIDE SEQUENCE</scope>
    <source>
        <strain evidence="2">Yugu1</strain>
    </source>
</reference>
<feature type="region of interest" description="Disordered" evidence="1">
    <location>
        <begin position="31"/>
        <end position="53"/>
    </location>
</feature>
<sequence>MDLKKRRNIHSERRSQEPMFNGLALSVGPSIHEQPKTALPPHTVPDGDCFRDRDLGRQFDEKACRAVIAAEERLPERHRSRDSLRQGTKLEVDGLAMLPLPRDPHPAGHTSLPRQPSTSSPTGSSQPHPAAPAAATMLPHRIRPPPKPEAPEPGRGGREGRGREVAGEGEGEGEGGRGRRRERGVMAPPPHRFPLLLLTTLHLAPLPFLTASEGRAEREGEGQ</sequence>
<feature type="compositionally biased region" description="Low complexity" evidence="1">
    <location>
        <begin position="113"/>
        <end position="135"/>
    </location>
</feature>
<dbReference type="AlphaFoldDB" id="A0A368Q987"/>
<gene>
    <name evidence="2" type="ORF">SETIT_2G432100v2</name>
</gene>
<reference evidence="2" key="1">
    <citation type="journal article" date="2012" name="Nat. Biotechnol.">
        <title>Reference genome sequence of the model plant Setaria.</title>
        <authorList>
            <person name="Bennetzen J.L."/>
            <person name="Schmutz J."/>
            <person name="Wang H."/>
            <person name="Percifield R."/>
            <person name="Hawkins J."/>
            <person name="Pontaroli A.C."/>
            <person name="Estep M."/>
            <person name="Feng L."/>
            <person name="Vaughn J.N."/>
            <person name="Grimwood J."/>
            <person name="Jenkins J."/>
            <person name="Barry K."/>
            <person name="Lindquist E."/>
            <person name="Hellsten U."/>
            <person name="Deshpande S."/>
            <person name="Wang X."/>
            <person name="Wu X."/>
            <person name="Mitros T."/>
            <person name="Triplett J."/>
            <person name="Yang X."/>
            <person name="Ye C.Y."/>
            <person name="Mauro-Herrera M."/>
            <person name="Wang L."/>
            <person name="Li P."/>
            <person name="Sharma M."/>
            <person name="Sharma R."/>
            <person name="Ronald P.C."/>
            <person name="Panaud O."/>
            <person name="Kellogg E.A."/>
            <person name="Brutnell T.P."/>
            <person name="Doust A.N."/>
            <person name="Tuskan G.A."/>
            <person name="Rokhsar D."/>
            <person name="Devos K.M."/>
        </authorList>
    </citation>
    <scope>NUCLEOTIDE SEQUENCE [LARGE SCALE GENOMIC DNA]</scope>
    <source>
        <strain evidence="2">Yugu1</strain>
    </source>
</reference>
<name>A0A368Q987_SETIT</name>
<organism evidence="2">
    <name type="scientific">Setaria italica</name>
    <name type="common">Foxtail millet</name>
    <name type="synonym">Panicum italicum</name>
    <dbReference type="NCBI Taxonomy" id="4555"/>
    <lineage>
        <taxon>Eukaryota</taxon>
        <taxon>Viridiplantae</taxon>
        <taxon>Streptophyta</taxon>
        <taxon>Embryophyta</taxon>
        <taxon>Tracheophyta</taxon>
        <taxon>Spermatophyta</taxon>
        <taxon>Magnoliopsida</taxon>
        <taxon>Liliopsida</taxon>
        <taxon>Poales</taxon>
        <taxon>Poaceae</taxon>
        <taxon>PACMAD clade</taxon>
        <taxon>Panicoideae</taxon>
        <taxon>Panicodae</taxon>
        <taxon>Paniceae</taxon>
        <taxon>Cenchrinae</taxon>
        <taxon>Setaria</taxon>
    </lineage>
</organism>
<evidence type="ECO:0000256" key="1">
    <source>
        <dbReference type="SAM" id="MobiDB-lite"/>
    </source>
</evidence>
<accession>A0A368Q987</accession>
<dbReference type="EMBL" id="CM003529">
    <property type="protein sequence ID" value="RCV14509.1"/>
    <property type="molecule type" value="Genomic_DNA"/>
</dbReference>
<evidence type="ECO:0000313" key="2">
    <source>
        <dbReference type="EMBL" id="RCV14509.1"/>
    </source>
</evidence>
<feature type="compositionally biased region" description="Basic and acidic residues" evidence="1">
    <location>
        <begin position="149"/>
        <end position="166"/>
    </location>
</feature>